<organism evidence="2 3">
    <name type="scientific">Catenaria anguillulae PL171</name>
    <dbReference type="NCBI Taxonomy" id="765915"/>
    <lineage>
        <taxon>Eukaryota</taxon>
        <taxon>Fungi</taxon>
        <taxon>Fungi incertae sedis</taxon>
        <taxon>Blastocladiomycota</taxon>
        <taxon>Blastocladiomycetes</taxon>
        <taxon>Blastocladiales</taxon>
        <taxon>Catenariaceae</taxon>
        <taxon>Catenaria</taxon>
    </lineage>
</organism>
<gene>
    <name evidence="2" type="ORF">BCR44DRAFT_1444065</name>
</gene>
<keyword evidence="1" id="KW-1133">Transmembrane helix</keyword>
<evidence type="ECO:0000313" key="2">
    <source>
        <dbReference type="EMBL" id="ORZ30721.1"/>
    </source>
</evidence>
<dbReference type="Proteomes" id="UP000193411">
    <property type="component" value="Unassembled WGS sequence"/>
</dbReference>
<evidence type="ECO:0000256" key="1">
    <source>
        <dbReference type="SAM" id="Phobius"/>
    </source>
</evidence>
<keyword evidence="1" id="KW-0812">Transmembrane</keyword>
<reference evidence="2 3" key="1">
    <citation type="submission" date="2016-07" db="EMBL/GenBank/DDBJ databases">
        <title>Pervasive Adenine N6-methylation of Active Genes in Fungi.</title>
        <authorList>
            <consortium name="DOE Joint Genome Institute"/>
            <person name="Mondo S.J."/>
            <person name="Dannebaum R.O."/>
            <person name="Kuo R.C."/>
            <person name="Labutti K."/>
            <person name="Haridas S."/>
            <person name="Kuo A."/>
            <person name="Salamov A."/>
            <person name="Ahrendt S.R."/>
            <person name="Lipzen A."/>
            <person name="Sullivan W."/>
            <person name="Andreopoulos W.B."/>
            <person name="Clum A."/>
            <person name="Lindquist E."/>
            <person name="Daum C."/>
            <person name="Ramamoorthy G.K."/>
            <person name="Gryganskyi A."/>
            <person name="Culley D."/>
            <person name="Magnuson J.K."/>
            <person name="James T.Y."/>
            <person name="O'Malley M.A."/>
            <person name="Stajich J.E."/>
            <person name="Spatafora J.W."/>
            <person name="Visel A."/>
            <person name="Grigoriev I.V."/>
        </authorList>
    </citation>
    <scope>NUCLEOTIDE SEQUENCE [LARGE SCALE GENOMIC DNA]</scope>
    <source>
        <strain evidence="2 3">PL171</strain>
    </source>
</reference>
<feature type="transmembrane region" description="Helical" evidence="1">
    <location>
        <begin position="80"/>
        <end position="101"/>
    </location>
</feature>
<proteinExistence type="predicted"/>
<dbReference type="AlphaFoldDB" id="A0A1Y2H9W5"/>
<protein>
    <submittedName>
        <fullName evidence="2">Uncharacterized protein</fullName>
    </submittedName>
</protein>
<dbReference type="EMBL" id="MCFL01000076">
    <property type="protein sequence ID" value="ORZ30721.1"/>
    <property type="molecule type" value="Genomic_DNA"/>
</dbReference>
<keyword evidence="3" id="KW-1185">Reference proteome</keyword>
<evidence type="ECO:0000313" key="3">
    <source>
        <dbReference type="Proteomes" id="UP000193411"/>
    </source>
</evidence>
<name>A0A1Y2H9W5_9FUNG</name>
<accession>A0A1Y2H9W5</accession>
<comment type="caution">
    <text evidence="2">The sequence shown here is derived from an EMBL/GenBank/DDBJ whole genome shotgun (WGS) entry which is preliminary data.</text>
</comment>
<keyword evidence="1" id="KW-0472">Membrane</keyword>
<sequence length="103" mass="12063">MMRLSKRTLVPKLRDQMTNGNLKGSLMKMTMSDFFGCLSQIDTDYYKATEPDCYARAKVQVTWIHCVELEDLHGSWLKRFLVFHSICFCFGPSFPYLHLLMQT</sequence>